<evidence type="ECO:0000256" key="6">
    <source>
        <dbReference type="PROSITE-ProRule" id="PRU01363"/>
    </source>
</evidence>
<evidence type="ECO:0000256" key="4">
    <source>
        <dbReference type="ARBA" id="ARBA00023002"/>
    </source>
</evidence>
<dbReference type="InterPro" id="IPR016036">
    <property type="entry name" value="Malonyl_transacylase_ACP-bd"/>
</dbReference>
<dbReference type="Gene3D" id="1.10.1200.10">
    <property type="entry name" value="ACP-like"/>
    <property type="match status" value="1"/>
</dbReference>
<dbReference type="Gene3D" id="3.40.366.10">
    <property type="entry name" value="Malonyl-Coenzyme A Acyl Carrier Protein, domain 2"/>
    <property type="match status" value="1"/>
</dbReference>
<dbReference type="InterPro" id="IPR050091">
    <property type="entry name" value="PKS_NRPS_Biosynth_Enz"/>
</dbReference>
<dbReference type="SMART" id="SM00827">
    <property type="entry name" value="PKS_AT"/>
    <property type="match status" value="1"/>
</dbReference>
<dbReference type="InterPro" id="IPR016035">
    <property type="entry name" value="Acyl_Trfase/lysoPLipase"/>
</dbReference>
<dbReference type="PANTHER" id="PTHR43775:SF20">
    <property type="entry name" value="HYBRID PKS-NRPS SYNTHETASE APDA"/>
    <property type="match status" value="1"/>
</dbReference>
<dbReference type="SUPFAM" id="SSF47336">
    <property type="entry name" value="ACP-like"/>
    <property type="match status" value="1"/>
</dbReference>
<keyword evidence="12" id="KW-1185">Reference proteome</keyword>
<dbReference type="Gene3D" id="3.40.47.10">
    <property type="match status" value="1"/>
</dbReference>
<organism evidence="11 12">
    <name type="scientific">Colletotrichum incanum</name>
    <name type="common">Soybean anthracnose fungus</name>
    <dbReference type="NCBI Taxonomy" id="1573173"/>
    <lineage>
        <taxon>Eukaryota</taxon>
        <taxon>Fungi</taxon>
        <taxon>Dikarya</taxon>
        <taxon>Ascomycota</taxon>
        <taxon>Pezizomycotina</taxon>
        <taxon>Sordariomycetes</taxon>
        <taxon>Hypocreomycetidae</taxon>
        <taxon>Glomerellales</taxon>
        <taxon>Glomerellaceae</taxon>
        <taxon>Colletotrichum</taxon>
        <taxon>Colletotrichum spaethianum species complex</taxon>
    </lineage>
</organism>
<dbReference type="Gene3D" id="3.40.50.720">
    <property type="entry name" value="NAD(P)-binding Rossmann-like Domain"/>
    <property type="match status" value="2"/>
</dbReference>
<dbReference type="PROSITE" id="PS00606">
    <property type="entry name" value="KS3_1"/>
    <property type="match status" value="1"/>
</dbReference>
<dbReference type="InterPro" id="IPR016039">
    <property type="entry name" value="Thiolase-like"/>
</dbReference>
<dbReference type="Pfam" id="PF00698">
    <property type="entry name" value="Acyl_transf_1"/>
    <property type="match status" value="1"/>
</dbReference>
<dbReference type="PROSITE" id="PS50075">
    <property type="entry name" value="CARRIER"/>
    <property type="match status" value="1"/>
</dbReference>
<feature type="compositionally biased region" description="Polar residues" evidence="7">
    <location>
        <begin position="1"/>
        <end position="22"/>
    </location>
</feature>
<evidence type="ECO:0000313" key="11">
    <source>
        <dbReference type="EMBL" id="KZL83290.1"/>
    </source>
</evidence>
<gene>
    <name evidence="11" type="ORF">CI238_09846</name>
</gene>
<dbReference type="Gene3D" id="3.10.129.110">
    <property type="entry name" value="Polyketide synthase dehydratase"/>
    <property type="match status" value="1"/>
</dbReference>
<proteinExistence type="predicted"/>
<evidence type="ECO:0000256" key="7">
    <source>
        <dbReference type="SAM" id="MobiDB-lite"/>
    </source>
</evidence>
<dbReference type="Pfam" id="PF23297">
    <property type="entry name" value="ACP_SdgA_C"/>
    <property type="match status" value="1"/>
</dbReference>
<dbReference type="Pfam" id="PF16197">
    <property type="entry name" value="KAsynt_C_assoc"/>
    <property type="match status" value="1"/>
</dbReference>
<feature type="active site" description="Proton donor; for dehydratase activity" evidence="6">
    <location>
        <position position="1198"/>
    </location>
</feature>
<dbReference type="SUPFAM" id="SSF52151">
    <property type="entry name" value="FabD/lysophospholipase-like"/>
    <property type="match status" value="1"/>
</dbReference>
<dbReference type="GO" id="GO:0006633">
    <property type="term" value="P:fatty acid biosynthetic process"/>
    <property type="evidence" value="ECO:0007669"/>
    <property type="project" value="InterPro"/>
</dbReference>
<dbReference type="InterPro" id="IPR036736">
    <property type="entry name" value="ACP-like_sf"/>
</dbReference>
<dbReference type="InterPro" id="IPR001227">
    <property type="entry name" value="Ac_transferase_dom_sf"/>
</dbReference>
<feature type="active site" description="Proton acceptor; for dehydratase activity" evidence="6">
    <location>
        <position position="1018"/>
    </location>
</feature>
<dbReference type="SMART" id="SM00825">
    <property type="entry name" value="PKS_KS"/>
    <property type="match status" value="1"/>
</dbReference>
<dbReference type="InterPro" id="IPR014031">
    <property type="entry name" value="Ketoacyl_synth_C"/>
</dbReference>
<feature type="region of interest" description="C-terminal hotdog fold" evidence="6">
    <location>
        <begin position="1139"/>
        <end position="1297"/>
    </location>
</feature>
<feature type="region of interest" description="N-terminal hotdog fold" evidence="6">
    <location>
        <begin position="986"/>
        <end position="1120"/>
    </location>
</feature>
<dbReference type="Pfam" id="PF02801">
    <property type="entry name" value="Ketoacyl-synt_C"/>
    <property type="match status" value="1"/>
</dbReference>
<protein>
    <submittedName>
        <fullName evidence="11">Polyketide synthase</fullName>
    </submittedName>
</protein>
<dbReference type="SMART" id="SM00823">
    <property type="entry name" value="PKS_PP"/>
    <property type="match status" value="1"/>
</dbReference>
<dbReference type="EMBL" id="LFIW01001173">
    <property type="protein sequence ID" value="KZL83290.1"/>
    <property type="molecule type" value="Genomic_DNA"/>
</dbReference>
<dbReference type="InterPro" id="IPR020807">
    <property type="entry name" value="PKS_DH"/>
</dbReference>
<dbReference type="SUPFAM" id="SSF53335">
    <property type="entry name" value="S-adenosyl-L-methionine-dependent methyltransferases"/>
    <property type="match status" value="1"/>
</dbReference>
<evidence type="ECO:0000313" key="12">
    <source>
        <dbReference type="Proteomes" id="UP000076584"/>
    </source>
</evidence>
<feature type="domain" description="Carrier" evidence="8">
    <location>
        <begin position="2307"/>
        <end position="2385"/>
    </location>
</feature>
<name>A0A167D1B4_COLIC</name>
<dbReference type="InterPro" id="IPR020806">
    <property type="entry name" value="PKS_PP-bd"/>
</dbReference>
<dbReference type="Pfam" id="PF14765">
    <property type="entry name" value="PS-DH"/>
    <property type="match status" value="1"/>
</dbReference>
<feature type="domain" description="PKS/mFAS DH" evidence="10">
    <location>
        <begin position="986"/>
        <end position="1297"/>
    </location>
</feature>
<evidence type="ECO:0000256" key="3">
    <source>
        <dbReference type="ARBA" id="ARBA00022679"/>
    </source>
</evidence>
<feature type="domain" description="Ketosynthase family 3 (KS3)" evidence="9">
    <location>
        <begin position="49"/>
        <end position="490"/>
    </location>
</feature>
<keyword evidence="4" id="KW-0560">Oxidoreductase</keyword>
<feature type="region of interest" description="Disordered" evidence="7">
    <location>
        <begin position="1"/>
        <end position="25"/>
    </location>
</feature>
<sequence>MNGHNRQNGHSLTNSFIETNGKVNGHNENHCEERVDFKKPTDRLLVPPSEPIAIIGTALRFPGGATSPRKLWELLRDPPPHLSRTPPPTRFGSAGFFHPDPEHHGTSNSEKSYFLDQDIRAFDAPFFNIAPLEAEAIDPQHRLLLEVVYEALEAGGIPLEKTRGTDTAVYVGQMSNDYWDHLLRDVDSIPKYMATGTARSITANRLSYFFDWHGPSLSIDTACSSSMVALHHAVQALRAGQTGMAVAAGCHLVLGPESYVIESKLRMISPTGTCKMWDSSADGYARAEGCAALVLKTMSKAQRDGDPIIAVVRETGINQDGRTRGITMPSAEAQAALIRDTYLRAGLDPSRPEDQPQFFEAHGTGTLAGDPIEAEAIHLAFFRDTDQHLPSQRESAGRLPVGSIKTVVGHLEATAGLAGILKAIVSMQNQIIPPNLWFENLNPKIDPFYGAVRIPTKAEPWPVKAVSGTLRCSVNSFGFGGTNAHTILESYEADSTPPQLESTATSVVPIGLSAASPASLAKLVQQYQSYLTEHPDLNLTGLAHTLLTRRSALPYRAAFSGVSANKVIAQMSESLRAIKDTSGANFGTLVRQGSGAGGQPKILGIFTGQGAQWPGMGRELLSSSRVFLDSIKHMDKSLATLPDPPAWSLYEELMASKISSTEEASIAQPLSLALQVGLVDLLRASGVTFDSVVAHSSGEIAAAYTTGLLTIRDAIRIAYYRGKYSTLATPGGSMMAVGLSYQAAQEFCSCEQLKGRVTAAASNSPKSTTLSGSLEALLEAAELLGDTFHRLLKVDKAYHSDAMIPCCKTFQAALDRCGIQVQQPNDILWVSSVREGQEPRSFAEALAGPYWVETLYKPVLFSQALSDIFSMRSFDAALEIGPHPALKGPSIQTYAEFTKDKSSTLPYKGVLERSRHDGEAFASCLGFLWQELGWCQFDLFIQACSSGSITTSKVFEDLPAYPWNHNSTYWAESRKSHSFRFREMYHPLLGFRSNEDHGMDIKWRNVWSLKEMPWLKAHVVQGQVVVPGVCYVVLGIEAATRLNGKKQTTGTIEIEDITIYRALIMSEDENQGTDVFVTVSPQEASSMCVVAKFDICASSDIEQTPYRICSAKIHISYSDFSGERDLAVINSPFDEHEEMLNVQPSSFYREMEKIGLQWDKPFLCEAMQRAHHKSVLSVARSKTDTHAGQLLLSPALLDIGFQGALVGFSAPGDGRLWNPYIPTHIDRCVFDVERLRVHRRDLDDVQFSSFVLDSTFPNLSTTATFTCDIHGIYSSNGVPFLKIEGLTFSCVSPAQESDDREMFAEEVWVPKSPSVIGLHLKDTPDPLARAADFVKQLSLINPRMKILDSGGNSRLLVAVLKSLDGNFSRFEVSYPLDPGGGDNFPIQLEQTKNYFEKHSKRIAFLPLKTDTFSQNPDFLQGSYDLIISSKVLQPEDDAVTLNLEGFRWLLKPGGMVVLSTTTSPSSWSRRLSNHGFNGVGLVLSQAPTLSLFVSESTGNCHPEQTPAPGSSTQGLHEVMVIGGNSSELSDVVKEVQRSVSSRGARFSIVKSLSELGSYGIPVGATVLCLADLEVDTLKSPTTEALDGMRVLFDTARVVLWVTRGRRSNNPHASMIVGLGRSVISESPLLRLQFLDVEDSLSEASTKQTIIDCLQTLADQDIKASGINGCVQTIEPEMVLSHGRLLIPRVKPLTALNDRLNCQNRVIKKVVTHSGKSILEIFRSGSFCSVQQFDCPPAGETILVSHSLNLPLQFSDRVAGYLGLGRTSSGDSVLIISSNNRSLQVMDACAVVPCLVNTGMESGLLMGIASAIFIRTALEMTETGTILLHQPNEVAYRIASGMARTMSSELCISKGSLERSFPAGRPQDGCRAVISQFTTWRSLRKDLSRSIDSLLYLPGLTSVEDTATGTHLAKLMPTNCKKLVVETVVAKNCDGDRPLSSRFIEQANRTLITALQDCTQHARTTVPVENEQLACKDLIEVPGMSTSDGTIHVIRWTLDSEVEIHTRPKDPSNLISSDKTYLFVGLTGDLGRSLVLRMIHAGLRHVVLTSRSPHVPESWLKTCKEVASDVNVRVMKMDVTNEEDVRRVCKEIEQTMPSVGGVANAAMVMDDRLFSKVDVKAFKRVTDPKVTGSMILDKVFHDHDLDFFVLFSSISSVVGNRGQSSYCAANLAETTIAAKRKNRGLAASALALGMVVGVGYVARASTTIDSINQNMRLQNGIPLGETDVHNAFFESIIRGKESHGCPELITGLRSVRPDDNHLPLWHDNPRFSHLSRLGDFIHTGASENKNGQSKISVKDSLEHAATLEEATEAVRDALKTKLEFTLKSHKEDIPDDIALVQLGVDSLSAVEIRSWFVKEVGCDVPVLKILNGASVNSLCAGVMKQCKK</sequence>
<keyword evidence="2" id="KW-0597">Phosphoprotein</keyword>
<dbReference type="InterPro" id="IPR009081">
    <property type="entry name" value="PP-bd_ACP"/>
</dbReference>
<dbReference type="PROSITE" id="PS00012">
    <property type="entry name" value="PHOSPHOPANTETHEINE"/>
    <property type="match status" value="1"/>
</dbReference>
<dbReference type="CDD" id="cd00833">
    <property type="entry name" value="PKS"/>
    <property type="match status" value="1"/>
</dbReference>
<dbReference type="InterPro" id="IPR049900">
    <property type="entry name" value="PKS_mFAS_DH"/>
</dbReference>
<keyword evidence="5" id="KW-0511">Multifunctional enzyme</keyword>
<dbReference type="Pfam" id="PF00109">
    <property type="entry name" value="ketoacyl-synt"/>
    <property type="match status" value="1"/>
</dbReference>
<dbReference type="GO" id="GO:0031177">
    <property type="term" value="F:phosphopantetheine binding"/>
    <property type="evidence" value="ECO:0007669"/>
    <property type="project" value="InterPro"/>
</dbReference>
<evidence type="ECO:0000259" key="10">
    <source>
        <dbReference type="PROSITE" id="PS52019"/>
    </source>
</evidence>
<dbReference type="STRING" id="1573173.A0A167D1B4"/>
<dbReference type="SUPFAM" id="SSF51735">
    <property type="entry name" value="NAD(P)-binding Rossmann-fold domains"/>
    <property type="match status" value="1"/>
</dbReference>
<evidence type="ECO:0000259" key="9">
    <source>
        <dbReference type="PROSITE" id="PS52004"/>
    </source>
</evidence>
<dbReference type="PANTHER" id="PTHR43775">
    <property type="entry name" value="FATTY ACID SYNTHASE"/>
    <property type="match status" value="1"/>
</dbReference>
<dbReference type="InterPro" id="IPR014030">
    <property type="entry name" value="Ketoacyl_synth_N"/>
</dbReference>
<dbReference type="InterPro" id="IPR057326">
    <property type="entry name" value="KR_dom"/>
</dbReference>
<evidence type="ECO:0000259" key="8">
    <source>
        <dbReference type="PROSITE" id="PS50075"/>
    </source>
</evidence>
<dbReference type="InterPro" id="IPR020841">
    <property type="entry name" value="PKS_Beta-ketoAc_synthase_dom"/>
</dbReference>
<comment type="caution">
    <text evidence="11">The sequence shown here is derived from an EMBL/GenBank/DDBJ whole genome shotgun (WGS) entry which is preliminary data.</text>
</comment>
<dbReference type="InterPro" id="IPR013968">
    <property type="entry name" value="PKS_KR"/>
</dbReference>
<evidence type="ECO:0000256" key="2">
    <source>
        <dbReference type="ARBA" id="ARBA00022553"/>
    </source>
</evidence>
<keyword evidence="3" id="KW-0808">Transferase</keyword>
<dbReference type="SMART" id="SM00826">
    <property type="entry name" value="PKS_DH"/>
    <property type="match status" value="1"/>
</dbReference>
<dbReference type="GO" id="GO:0016491">
    <property type="term" value="F:oxidoreductase activity"/>
    <property type="evidence" value="ECO:0007669"/>
    <property type="project" value="UniProtKB-KW"/>
</dbReference>
<dbReference type="GO" id="GO:0044550">
    <property type="term" value="P:secondary metabolite biosynthetic process"/>
    <property type="evidence" value="ECO:0007669"/>
    <property type="project" value="TreeGrafter"/>
</dbReference>
<dbReference type="GO" id="GO:0004315">
    <property type="term" value="F:3-oxoacyl-[acyl-carrier-protein] synthase activity"/>
    <property type="evidence" value="ECO:0007669"/>
    <property type="project" value="InterPro"/>
</dbReference>
<dbReference type="InterPro" id="IPR042104">
    <property type="entry name" value="PKS_dehydratase_sf"/>
</dbReference>
<dbReference type="InterPro" id="IPR049552">
    <property type="entry name" value="PKS_DH_N"/>
</dbReference>
<dbReference type="Pfam" id="PF08659">
    <property type="entry name" value="KR"/>
    <property type="match status" value="1"/>
</dbReference>
<dbReference type="InterPro" id="IPR049551">
    <property type="entry name" value="PKS_DH_C"/>
</dbReference>
<feature type="region of interest" description="Disordered" evidence="7">
    <location>
        <begin position="78"/>
        <end position="109"/>
    </location>
</feature>
<dbReference type="InterPro" id="IPR006162">
    <property type="entry name" value="Ppantetheine_attach_site"/>
</dbReference>
<dbReference type="PROSITE" id="PS52019">
    <property type="entry name" value="PKS_MFAS_DH"/>
    <property type="match status" value="1"/>
</dbReference>
<dbReference type="SUPFAM" id="SSF53901">
    <property type="entry name" value="Thiolase-like"/>
    <property type="match status" value="1"/>
</dbReference>
<dbReference type="Gene3D" id="3.40.50.150">
    <property type="entry name" value="Vaccinia Virus protein VP39"/>
    <property type="match status" value="1"/>
</dbReference>
<dbReference type="PROSITE" id="PS52004">
    <property type="entry name" value="KS3_2"/>
    <property type="match status" value="1"/>
</dbReference>
<dbReference type="InterPro" id="IPR014043">
    <property type="entry name" value="Acyl_transferase_dom"/>
</dbReference>
<dbReference type="InterPro" id="IPR029063">
    <property type="entry name" value="SAM-dependent_MTases_sf"/>
</dbReference>
<dbReference type="SUPFAM" id="SSF55048">
    <property type="entry name" value="Probable ACP-binding domain of malonyl-CoA ACP transacylase"/>
    <property type="match status" value="1"/>
</dbReference>
<keyword evidence="1" id="KW-0596">Phosphopantetheine</keyword>
<dbReference type="SMART" id="SM00822">
    <property type="entry name" value="PKS_KR"/>
    <property type="match status" value="1"/>
</dbReference>
<dbReference type="Pfam" id="PF21089">
    <property type="entry name" value="PKS_DH_N"/>
    <property type="match status" value="1"/>
</dbReference>
<dbReference type="InterPro" id="IPR032821">
    <property type="entry name" value="PKS_assoc"/>
</dbReference>
<dbReference type="InterPro" id="IPR036291">
    <property type="entry name" value="NAD(P)-bd_dom_sf"/>
</dbReference>
<dbReference type="InterPro" id="IPR018201">
    <property type="entry name" value="Ketoacyl_synth_AS"/>
</dbReference>
<dbReference type="GO" id="GO:0004312">
    <property type="term" value="F:fatty acid synthase activity"/>
    <property type="evidence" value="ECO:0007669"/>
    <property type="project" value="TreeGrafter"/>
</dbReference>
<evidence type="ECO:0000256" key="5">
    <source>
        <dbReference type="ARBA" id="ARBA00023268"/>
    </source>
</evidence>
<evidence type="ECO:0000256" key="1">
    <source>
        <dbReference type="ARBA" id="ARBA00022450"/>
    </source>
</evidence>
<reference evidence="11 12" key="1">
    <citation type="submission" date="2015-06" db="EMBL/GenBank/DDBJ databases">
        <title>Survival trade-offs in plant roots during colonization by closely related pathogenic and mutualistic fungi.</title>
        <authorList>
            <person name="Hacquard S."/>
            <person name="Kracher B."/>
            <person name="Hiruma K."/>
            <person name="Weinman A."/>
            <person name="Muench P."/>
            <person name="Garrido Oter R."/>
            <person name="Ver Loren van Themaat E."/>
            <person name="Dallerey J.-F."/>
            <person name="Damm U."/>
            <person name="Henrissat B."/>
            <person name="Lespinet O."/>
            <person name="Thon M."/>
            <person name="Kemen E."/>
            <person name="McHardy A.C."/>
            <person name="Schulze-Lefert P."/>
            <person name="O'Connell R.J."/>
        </authorList>
    </citation>
    <scope>NUCLEOTIDE SEQUENCE [LARGE SCALE GENOMIC DNA]</scope>
    <source>
        <strain evidence="11 12">MAFF 238704</strain>
    </source>
</reference>
<accession>A0A167D1B4</accession>
<dbReference type="Proteomes" id="UP000076584">
    <property type="component" value="Unassembled WGS sequence"/>
</dbReference>